<evidence type="ECO:0000256" key="55">
    <source>
        <dbReference type="ARBA" id="ARBA00022986"/>
    </source>
</evidence>
<evidence type="ECO:0000256" key="21">
    <source>
        <dbReference type="ARBA" id="ARBA00022510"/>
    </source>
</evidence>
<dbReference type="Gene3D" id="6.10.250.1610">
    <property type="match status" value="1"/>
</dbReference>
<dbReference type="InterPro" id="IPR002531">
    <property type="entry name" value="HCV_NS1"/>
</dbReference>
<dbReference type="FunFam" id="4.10.710.10:FF:000001">
    <property type="entry name" value="Genome polyprotein"/>
    <property type="match status" value="1"/>
</dbReference>
<keyword evidence="65" id="KW-0564">Palmitate</keyword>
<keyword evidence="80" id="KW-1078">G1/S host cell cycle checkpoint dysregulation by virus</keyword>
<dbReference type="GO" id="GO:0017111">
    <property type="term" value="F:ribonucleoside triphosphate phosphatase activity"/>
    <property type="evidence" value="ECO:0007669"/>
    <property type="project" value="UniProtKB-EC"/>
</dbReference>
<dbReference type="GO" id="GO:0019031">
    <property type="term" value="C:viral envelope"/>
    <property type="evidence" value="ECO:0007669"/>
    <property type="project" value="UniProtKB-KW"/>
</dbReference>
<dbReference type="Pfam" id="PF01539">
    <property type="entry name" value="HCV_env"/>
    <property type="match status" value="1"/>
</dbReference>
<dbReference type="GO" id="GO:0017124">
    <property type="term" value="F:SH3 domain binding"/>
    <property type="evidence" value="ECO:0007669"/>
    <property type="project" value="UniProtKB-KW"/>
</dbReference>
<evidence type="ECO:0000313" key="99">
    <source>
        <dbReference type="EMBL" id="QTF98670.1"/>
    </source>
</evidence>
<feature type="transmembrane region" description="Helical" evidence="93">
    <location>
        <begin position="1660"/>
        <end position="1688"/>
    </location>
</feature>
<dbReference type="Pfam" id="PF01542">
    <property type="entry name" value="HCV_core"/>
    <property type="match status" value="1"/>
</dbReference>
<keyword evidence="60" id="KW-1182">Viral ion channel</keyword>
<dbReference type="GO" id="GO:0044167">
    <property type="term" value="C:host cell endoplasmic reticulum membrane"/>
    <property type="evidence" value="ECO:0007669"/>
    <property type="project" value="UniProtKB-SubCell"/>
</dbReference>
<evidence type="ECO:0000256" key="47">
    <source>
        <dbReference type="ARBA" id="ARBA00022843"/>
    </source>
</evidence>
<feature type="transmembrane region" description="Helical" evidence="93">
    <location>
        <begin position="1847"/>
        <end position="1868"/>
    </location>
</feature>
<dbReference type="GO" id="GO:0039654">
    <property type="term" value="P:fusion of virus membrane with host endosome membrane"/>
    <property type="evidence" value="ECO:0007669"/>
    <property type="project" value="UniProtKB-KW"/>
</dbReference>
<evidence type="ECO:0000256" key="92">
    <source>
        <dbReference type="SAM" id="MobiDB-lite"/>
    </source>
</evidence>
<dbReference type="GO" id="GO:0019013">
    <property type="term" value="C:viral nucleocapsid"/>
    <property type="evidence" value="ECO:0007669"/>
    <property type="project" value="UniProtKB-KW"/>
</dbReference>
<dbReference type="InterPro" id="IPR013192">
    <property type="entry name" value="HCV_NS5A_1a"/>
</dbReference>
<dbReference type="InterPro" id="IPR014001">
    <property type="entry name" value="Helicase_ATP-bd"/>
</dbReference>
<dbReference type="GO" id="GO:0039527">
    <property type="term" value="P:symbiont-mediated suppression of host TRAF-mediated signal transduction"/>
    <property type="evidence" value="ECO:0007669"/>
    <property type="project" value="UniProtKB-KW"/>
</dbReference>
<dbReference type="Gene3D" id="3.30.70.270">
    <property type="match status" value="2"/>
</dbReference>
<dbReference type="GO" id="GO:0039545">
    <property type="term" value="P:symbiont-mediated suppression of host cytoplasmic pattern recognition receptor signaling pathway via inhibition of MAVS activity"/>
    <property type="evidence" value="ECO:0007669"/>
    <property type="project" value="UniProtKB-KW"/>
</dbReference>
<keyword evidence="57" id="KW-0007">Acetylation</keyword>
<keyword evidence="47" id="KW-0832">Ubl conjugation</keyword>
<evidence type="ECO:0000256" key="2">
    <source>
        <dbReference type="ARBA" id="ARBA00001946"/>
    </source>
</evidence>
<dbReference type="InterPro" id="IPR002519">
    <property type="entry name" value="HCV_Env"/>
</dbReference>
<keyword evidence="42" id="KW-0720">Serine protease</keyword>
<feature type="compositionally biased region" description="Low complexity" evidence="92">
    <location>
        <begin position="2351"/>
        <end position="2369"/>
    </location>
</feature>
<dbReference type="InterPro" id="IPR002166">
    <property type="entry name" value="RNA_pol_HCV"/>
</dbReference>
<dbReference type="Pfam" id="PF22027">
    <property type="entry name" value="NS3_helicase_C"/>
    <property type="match status" value="1"/>
</dbReference>
<evidence type="ECO:0000256" key="36">
    <source>
        <dbReference type="ARBA" id="ARBA00022723"/>
    </source>
</evidence>
<dbReference type="GO" id="GO:0003723">
    <property type="term" value="F:RNA binding"/>
    <property type="evidence" value="ECO:0007669"/>
    <property type="project" value="UniProtKB-KW"/>
</dbReference>
<feature type="domain" description="Peptidase C18" evidence="97">
    <location>
        <begin position="903"/>
        <end position="1026"/>
    </location>
</feature>
<keyword evidence="25" id="KW-1048">Host nucleus</keyword>
<dbReference type="Gene3D" id="2.20.25.220">
    <property type="entry name" value="Hepatitis C virus NS5A, 1B domain"/>
    <property type="match status" value="1"/>
</dbReference>
<evidence type="ECO:0000256" key="51">
    <source>
        <dbReference type="ARBA" id="ARBA00022884"/>
    </source>
</evidence>
<keyword evidence="32" id="KW-0808">Transferase</keyword>
<dbReference type="InterPro" id="IPR049913">
    <property type="entry name" value="HCV_p7"/>
</dbReference>
<evidence type="ECO:0000256" key="61">
    <source>
        <dbReference type="ARBA" id="ARBA00023050"/>
    </source>
</evidence>
<keyword evidence="71" id="KW-1041">Host lipid droplet</keyword>
<keyword evidence="31" id="KW-0645">Protease</keyword>
<dbReference type="Gene3D" id="3.40.50.300">
    <property type="entry name" value="P-loop containing nucleotide triphosphate hydrolases"/>
    <property type="match status" value="2"/>
</dbReference>
<keyword evidence="17" id="KW-0696">RNA-directed RNA polymerase</keyword>
<dbReference type="GO" id="GO:0039502">
    <property type="term" value="P:symbiont-mediated suppression of host type I interferon-mediated signaling pathway"/>
    <property type="evidence" value="ECO:0007669"/>
    <property type="project" value="UniProtKB-KW"/>
</dbReference>
<keyword evidence="56 93" id="KW-1133">Transmembrane helix</keyword>
<keyword evidence="45" id="KW-0067">ATP-binding</keyword>
<keyword evidence="22" id="KW-1032">Host cell membrane</keyword>
<evidence type="ECO:0000256" key="88">
    <source>
        <dbReference type="ARBA" id="ARBA00062671"/>
    </source>
</evidence>
<keyword evidence="34" id="KW-0548">Nucleotidyltransferase</keyword>
<comment type="catalytic activity">
    <reaction evidence="1">
        <text>Hydrolysis of four peptide bonds in the viral precursor polyprotein, commonly with Asp or Glu in the P6 position, Cys or Thr in P1 and Ser or Ala in P1'.</text>
        <dbReference type="EC" id="3.4.21.98"/>
    </reaction>
</comment>
<keyword evidence="23" id="KW-0597">Phosphoprotein</keyword>
<dbReference type="InterPro" id="IPR009003">
    <property type="entry name" value="Peptidase_S1_PA"/>
</dbReference>
<dbReference type="GO" id="GO:0039520">
    <property type="term" value="P:symbiont-mediated activation of host autophagy"/>
    <property type="evidence" value="ECO:0007669"/>
    <property type="project" value="UniProtKB-KW"/>
</dbReference>
<keyword evidence="48" id="KW-0946">Virion</keyword>
<evidence type="ECO:0000256" key="62">
    <source>
        <dbReference type="ARBA" id="ARBA00023065"/>
    </source>
</evidence>
<evidence type="ECO:0000256" key="16">
    <source>
        <dbReference type="ARBA" id="ARBA00022482"/>
    </source>
</evidence>
<evidence type="ECO:0000256" key="87">
    <source>
        <dbReference type="ARBA" id="ARBA00060471"/>
    </source>
</evidence>
<keyword evidence="63" id="KW-0543">Viral nucleoprotein</keyword>
<comment type="subunit">
    <text evidence="91">Forms a heterodimer with envelope glycoprotein E2. Interacts with mature core protein. Interacts with protease NS2. The heterodimer E1/E2 interacts with host CLDN1; this interaction plays a role in viral entry into host cell. Interacts with host SPSB2 (via C-terminus). Part of the viral assembly initiation complex composed of NS2, E1, E2, NS3, NS4A, NS5A and the mature core protein. Interacts with host NEURL3; this interaction prevents E1 binding to glycoprotein E2.</text>
</comment>
<keyword evidence="75" id="KW-0687">Ribonucleoprotein</keyword>
<comment type="catalytic activity">
    <reaction evidence="86">
        <text>ATP + H2O = ADP + phosphate + H(+)</text>
        <dbReference type="Rhea" id="RHEA:13065"/>
        <dbReference type="ChEBI" id="CHEBI:15377"/>
        <dbReference type="ChEBI" id="CHEBI:15378"/>
        <dbReference type="ChEBI" id="CHEBI:30616"/>
        <dbReference type="ChEBI" id="CHEBI:43474"/>
        <dbReference type="ChEBI" id="CHEBI:456216"/>
        <dbReference type="EC" id="3.6.4.13"/>
    </reaction>
</comment>
<evidence type="ECO:0000256" key="43">
    <source>
        <dbReference type="ARBA" id="ARBA00022830"/>
    </source>
</evidence>
<keyword evidence="79" id="KW-0407">Ion channel</keyword>
<dbReference type="GO" id="GO:0004252">
    <property type="term" value="F:serine-type endopeptidase activity"/>
    <property type="evidence" value="ECO:0007669"/>
    <property type="project" value="InterPro"/>
</dbReference>
<keyword evidence="72" id="KW-1035">Host cytoplasm</keyword>
<keyword evidence="20" id="KW-1168">Fusion of virus membrane with host membrane</keyword>
<dbReference type="InterPro" id="IPR038170">
    <property type="entry name" value="NS5A_1a_sf"/>
</dbReference>
<dbReference type="Gene3D" id="6.10.250.1750">
    <property type="match status" value="1"/>
</dbReference>
<dbReference type="InterPro" id="IPR044896">
    <property type="entry name" value="HCV_core_chain_A"/>
</dbReference>
<evidence type="ECO:0000256" key="15">
    <source>
        <dbReference type="ARBA" id="ARBA00022448"/>
    </source>
</evidence>
<evidence type="ECO:0000256" key="17">
    <source>
        <dbReference type="ARBA" id="ARBA00022484"/>
    </source>
</evidence>
<dbReference type="CDD" id="cd20903">
    <property type="entry name" value="HCV_p7"/>
    <property type="match status" value="1"/>
</dbReference>
<evidence type="ECO:0000256" key="68">
    <source>
        <dbReference type="ARBA" id="ARBA00023163"/>
    </source>
</evidence>
<evidence type="ECO:0000259" key="94">
    <source>
        <dbReference type="PROSITE" id="PS50507"/>
    </source>
</evidence>
<dbReference type="InterPro" id="IPR043502">
    <property type="entry name" value="DNA/RNA_pol_sf"/>
</dbReference>
<feature type="transmembrane region" description="Helical" evidence="93">
    <location>
        <begin position="752"/>
        <end position="777"/>
    </location>
</feature>
<evidence type="ECO:0000256" key="78">
    <source>
        <dbReference type="ARBA" id="ARBA00023296"/>
    </source>
</evidence>
<dbReference type="Pfam" id="PF01560">
    <property type="entry name" value="HCV_NS1"/>
    <property type="match status" value="1"/>
</dbReference>
<keyword evidence="69" id="KW-0325">Glycoprotein</keyword>
<evidence type="ECO:0000256" key="30">
    <source>
        <dbReference type="ARBA" id="ARBA00022647"/>
    </source>
</evidence>
<dbReference type="InterPro" id="IPR013193">
    <property type="entry name" value="HCV_NS5a_1B_dom"/>
</dbReference>
<evidence type="ECO:0000256" key="79">
    <source>
        <dbReference type="ARBA" id="ARBA00023303"/>
    </source>
</evidence>
<evidence type="ECO:0000256" key="46">
    <source>
        <dbReference type="ARBA" id="ARBA00022842"/>
    </source>
</evidence>
<feature type="region of interest" description="Disordered" evidence="92">
    <location>
        <begin position="2188"/>
        <end position="2210"/>
    </location>
</feature>
<evidence type="ECO:0000256" key="41">
    <source>
        <dbReference type="ARBA" id="ARBA00022807"/>
    </source>
</evidence>
<dbReference type="InterPro" id="IPR000745">
    <property type="entry name" value="HCV_NS4a"/>
</dbReference>
<evidence type="ECO:0000256" key="85">
    <source>
        <dbReference type="ARBA" id="ARBA00047631"/>
    </source>
</evidence>
<dbReference type="GO" id="GO:0039645">
    <property type="term" value="P:symbiont-mediated perturbation of host cell cycle G1/S transition checkpoint"/>
    <property type="evidence" value="ECO:0007669"/>
    <property type="project" value="UniProtKB-KW"/>
</dbReference>
<keyword evidence="24" id="KW-0167">Capsid protein</keyword>
<organism evidence="99">
    <name type="scientific">Hepacivirus hominis</name>
    <dbReference type="NCBI Taxonomy" id="3052230"/>
    <lineage>
        <taxon>Viruses</taxon>
        <taxon>Riboviria</taxon>
        <taxon>Orthornavirae</taxon>
        <taxon>Kitrinoviricota</taxon>
        <taxon>Flasuviricetes</taxon>
        <taxon>Amarillovirales</taxon>
        <taxon>Flaviviridae</taxon>
        <taxon>Hepacivirus</taxon>
    </lineage>
</organism>
<dbReference type="InterPro" id="IPR002522">
    <property type="entry name" value="HCV_core_N"/>
</dbReference>
<comment type="catalytic activity">
    <reaction evidence="85">
        <text>a ribonucleoside 5'-triphosphate + H2O = a ribonucleoside 5'-diphosphate + phosphate + H(+)</text>
        <dbReference type="Rhea" id="RHEA:23680"/>
        <dbReference type="ChEBI" id="CHEBI:15377"/>
        <dbReference type="ChEBI" id="CHEBI:15378"/>
        <dbReference type="ChEBI" id="CHEBI:43474"/>
        <dbReference type="ChEBI" id="CHEBI:57930"/>
        <dbReference type="ChEBI" id="CHEBI:61557"/>
        <dbReference type="EC" id="3.6.1.15"/>
    </reaction>
</comment>
<keyword evidence="26" id="KW-1165">Clathrin-mediated endocytosis of virus by host</keyword>
<evidence type="ECO:0000256" key="32">
    <source>
        <dbReference type="ARBA" id="ARBA00022679"/>
    </source>
</evidence>
<evidence type="ECO:0000256" key="77">
    <source>
        <dbReference type="ARBA" id="ARBA00023288"/>
    </source>
</evidence>
<keyword evidence="78" id="KW-1160">Virus entry into host cell</keyword>
<evidence type="ECO:0000256" key="64">
    <source>
        <dbReference type="ARBA" id="ARBA00023136"/>
    </source>
</evidence>
<dbReference type="GO" id="GO:0005198">
    <property type="term" value="F:structural molecule activity"/>
    <property type="evidence" value="ECO:0007669"/>
    <property type="project" value="InterPro"/>
</dbReference>
<keyword evidence="46" id="KW-0460">Magnesium</keyword>
<evidence type="ECO:0000256" key="7">
    <source>
        <dbReference type="ARBA" id="ARBA00004291"/>
    </source>
</evidence>
<dbReference type="Pfam" id="PF08301">
    <property type="entry name" value="HCV_NS5a_1b"/>
    <property type="match status" value="1"/>
</dbReference>
<evidence type="ECO:0000256" key="22">
    <source>
        <dbReference type="ARBA" id="ARBA00022511"/>
    </source>
</evidence>
<evidence type="ECO:0000256" key="93">
    <source>
        <dbReference type="SAM" id="Phobius"/>
    </source>
</evidence>
<accession>A0A8A5N2J6</accession>
<dbReference type="PROSITE" id="PS51693">
    <property type="entry name" value="HCV_NS2_PRO"/>
    <property type="match status" value="1"/>
</dbReference>
<reference evidence="99" key="1">
    <citation type="journal article" date="2021" name="J. Infect. Dis.">
        <title>Real-World Outcomes of DAA Treatment and Retreatment in UK-based Patients Infected with HCV Genotypes/Subtypes Endemic in Africa.</title>
        <authorList>
            <person name="Aranday-Cortes E."/>
            <person name="McClure P."/>
            <person name="Davis C."/>
            <person name="Irving W.L."/>
            <person name="Adeboyejo K."/>
            <person name="Tong L."/>
            <person name="da Silva Filipe A."/>
            <person name="Sreenu V."/>
            <person name="Agarwal K."/>
            <person name="Mutimer D."/>
            <person name="Stone B."/>
            <person name="Cramp M.E."/>
            <person name="Thomson E.C."/>
            <person name="Ball J.K."/>
            <person name="McLauchlan J."/>
        </authorList>
    </citation>
    <scope>NUCLEOTIDE SEQUENCE</scope>
    <source>
        <strain evidence="99">1008039</strain>
    </source>
</reference>
<dbReference type="Gene3D" id="1.10.820.10">
    <property type="entry name" value="RNA Helicase Chain A , domain 3"/>
    <property type="match status" value="1"/>
</dbReference>
<evidence type="ECO:0000259" key="97">
    <source>
        <dbReference type="PROSITE" id="PS51693"/>
    </source>
</evidence>
<comment type="subunit">
    <text evidence="84">Homohexamer. Homoheptamer. Interacts with protease NS2.</text>
</comment>
<dbReference type="FunFam" id="3.30.70.270:FF:000015">
    <property type="entry name" value="Genome polyprotein"/>
    <property type="match status" value="1"/>
</dbReference>
<dbReference type="FunFam" id="2.20.25.220:FF:000001">
    <property type="entry name" value="Genome polyprotein"/>
    <property type="match status" value="1"/>
</dbReference>
<dbReference type="Gene3D" id="6.10.250.2920">
    <property type="match status" value="1"/>
</dbReference>
<dbReference type="GO" id="GO:0034220">
    <property type="term" value="P:monoatomic ion transmembrane transport"/>
    <property type="evidence" value="ECO:0007669"/>
    <property type="project" value="UniProtKB-KW"/>
</dbReference>
<keyword evidence="74" id="KW-0511">Multifunctional enzyme</keyword>
<evidence type="ECO:0000256" key="45">
    <source>
        <dbReference type="ARBA" id="ARBA00022840"/>
    </source>
</evidence>
<keyword evidence="62" id="KW-0406">Ion transport</keyword>
<dbReference type="InterPro" id="IPR004109">
    <property type="entry name" value="HepC_NS3_protease"/>
</dbReference>
<keyword evidence="70" id="KW-1038">Host endoplasmic reticulum</keyword>
<evidence type="ECO:0000256" key="59">
    <source>
        <dbReference type="ARBA" id="ARBA00023036"/>
    </source>
</evidence>
<proteinExistence type="inferred from homology"/>
<keyword evidence="33 93" id="KW-0812">Transmembrane</keyword>
<feature type="compositionally biased region" description="Low complexity" evidence="92">
    <location>
        <begin position="2194"/>
        <end position="2210"/>
    </location>
</feature>
<name>A0A8A5N2J6_9HEPC</name>
<evidence type="ECO:0000256" key="13">
    <source>
        <dbReference type="ARBA" id="ARBA00008286"/>
    </source>
</evidence>
<evidence type="ECO:0000256" key="8">
    <source>
        <dbReference type="ARBA" id="ARBA00004338"/>
    </source>
</evidence>
<dbReference type="FunFam" id="2.40.10.120:FF:000010">
    <property type="entry name" value="NS3 protease"/>
    <property type="match status" value="1"/>
</dbReference>
<evidence type="ECO:0000256" key="69">
    <source>
        <dbReference type="ARBA" id="ARBA00023180"/>
    </source>
</evidence>
<dbReference type="GO" id="GO:0044186">
    <property type="term" value="C:host cell lipid droplet"/>
    <property type="evidence" value="ECO:0007669"/>
    <property type="project" value="UniProtKB-SubCell"/>
</dbReference>
<evidence type="ECO:0000256" key="11">
    <source>
        <dbReference type="ARBA" id="ARBA00004482"/>
    </source>
</evidence>
<keyword evidence="54" id="KW-1105">Inhibition of host STAT1 by virus</keyword>
<evidence type="ECO:0000256" key="5">
    <source>
        <dbReference type="ARBA" id="ARBA00004153"/>
    </source>
</evidence>
<evidence type="ECO:0000256" key="28">
    <source>
        <dbReference type="ARBA" id="ARBA00022595"/>
    </source>
</evidence>
<dbReference type="SMART" id="SM00487">
    <property type="entry name" value="DEXDc"/>
    <property type="match status" value="1"/>
</dbReference>
<evidence type="ECO:0000256" key="4">
    <source>
        <dbReference type="ARBA" id="ARBA00004147"/>
    </source>
</evidence>
<evidence type="ECO:0000256" key="37">
    <source>
        <dbReference type="ARBA" id="ARBA00022741"/>
    </source>
</evidence>
<dbReference type="InterPro" id="IPR054175">
    <property type="entry name" value="NS3_helicase_C"/>
</dbReference>
<feature type="region of interest" description="Disordered" evidence="92">
    <location>
        <begin position="1"/>
        <end position="76"/>
    </location>
</feature>
<dbReference type="InterPro" id="IPR042209">
    <property type="entry name" value="HCV_NS2_N"/>
</dbReference>
<evidence type="ECO:0000256" key="38">
    <source>
        <dbReference type="ARBA" id="ARBA00022801"/>
    </source>
</evidence>
<evidence type="ECO:0000256" key="27">
    <source>
        <dbReference type="ARBA" id="ARBA00022581"/>
    </source>
</evidence>
<dbReference type="InterPro" id="IPR002518">
    <property type="entry name" value="HCV_NS2"/>
</dbReference>
<feature type="transmembrane region" description="Helical" evidence="93">
    <location>
        <begin position="2991"/>
        <end position="3008"/>
    </location>
</feature>
<dbReference type="GO" id="GO:0020002">
    <property type="term" value="C:host cell plasma membrane"/>
    <property type="evidence" value="ECO:0007669"/>
    <property type="project" value="UniProtKB-SubCell"/>
</dbReference>
<keyword evidence="38" id="KW-0378">Hydrolase</keyword>
<dbReference type="InterPro" id="IPR002868">
    <property type="entry name" value="HCV_NS5a"/>
</dbReference>
<dbReference type="InterPro" id="IPR043128">
    <property type="entry name" value="Rev_trsase/Diguanyl_cyclase"/>
</dbReference>
<evidence type="ECO:0000256" key="91">
    <source>
        <dbReference type="ARBA" id="ARBA00065040"/>
    </source>
</evidence>
<keyword evidence="51" id="KW-0694">RNA-binding</keyword>
<comment type="subunit">
    <text evidence="89">Interacts with NS3 serine protease; this interaction stabilizes the folding of NS3 serine protease. NS3-NS4A interaction is essential for NS3 activation and allows membrane anchorage of the latter. Interacts with non-structural protein 5A (via N-terminus). Part of the replication complex composed of NS2, NS3, NS4A, NS4B, NS5A and the RNA-directed RNA polymerase embedded in an ER-derived membranous web. Part of the viral assembly initiation complex composed of NS2, E1, E2, NS3, NS4A, NS5A and the mature core protein.</text>
</comment>
<comment type="subunit">
    <text evidence="88">Homodimer. Interacts with host SPCS1; this interaction is essential for viral particle assembly. Interacts with envelope glycoprotein E1. Interacts with envelope glycoprotein E2. Interacts with viroporin p7. Interacts with serine protease/helicase NS3. Part of the replication complex composed of NS2, NS3, NS4A, NS4B, NS5A and the RNA-directed RNA polymerase embedded in an ER-derived membranous web. Part of the viral assembly initiation complex composed of NS2, E1, E2, NS3, NS4A, NS5A and the mature core protein.</text>
</comment>
<dbReference type="Gene3D" id="1.20.1280.150">
    <property type="entry name" value="Hepatitis C virus non-structural protein NS2, N-terminal domain"/>
    <property type="match status" value="1"/>
</dbReference>
<feature type="domain" description="RdRp catalytic" evidence="94">
    <location>
        <begin position="2634"/>
        <end position="2752"/>
    </location>
</feature>
<dbReference type="Pfam" id="PF08300">
    <property type="entry name" value="HCV_NS5a_1a"/>
    <property type="match status" value="1"/>
</dbReference>
<keyword evidence="67" id="KW-1015">Disulfide bond</keyword>
<dbReference type="InterPro" id="IPR027417">
    <property type="entry name" value="P-loop_NTPase"/>
</dbReference>
<evidence type="ECO:0000256" key="84">
    <source>
        <dbReference type="ARBA" id="ARBA00046771"/>
    </source>
</evidence>
<feature type="compositionally biased region" description="Low complexity" evidence="92">
    <location>
        <begin position="32"/>
        <end position="47"/>
    </location>
</feature>
<keyword evidence="59" id="KW-0729">SH3-binding</keyword>
<dbReference type="PROSITE" id="PS50507">
    <property type="entry name" value="RDRP_SSRNA_POS"/>
    <property type="match status" value="1"/>
</dbReference>
<evidence type="ECO:0000256" key="40">
    <source>
        <dbReference type="ARBA" id="ARBA00022806"/>
    </source>
</evidence>
<keyword evidence="68" id="KW-0804">Transcription</keyword>
<comment type="subunit">
    <text evidence="90">Forms a heterodimer with envelope glycoprotein E1. Interacts with host CD81 and SCARB1 receptors; these interactions play a role in viral entry into host cell. Interacts with host EIF2AK2/PKR; this interaction inhibits EIF2AK2 and probably allows the virus to evade the innate immune response. Interacts with host CD209/DC-SIGN and CLEC4M/DC-SIGNR. Interact with host SPCS1; this interaction is essential for viral particle assembly. Interacts with protease NS2. The heterodimer E1/E2 interacts with host CLDN1; this interaction plays a role in viral entry into host cell. Part of the viral assembly initiation complex composed of NS2, E1, E2, NS3, NS4A, NS5A and the mature core protein. Interacts with host SLC3A2/4F2hc; the interaction may facilitate viral entry into host cell. Interacts with human PLSCR1.</text>
</comment>
<evidence type="ECO:0000256" key="35">
    <source>
        <dbReference type="ARBA" id="ARBA00022703"/>
    </source>
</evidence>
<dbReference type="InterPro" id="IPR038568">
    <property type="entry name" value="HCV_NS5A_1B_sf"/>
</dbReference>
<evidence type="ECO:0000256" key="76">
    <source>
        <dbReference type="ARBA" id="ARBA00023280"/>
    </source>
</evidence>
<dbReference type="SUPFAM" id="SSF56672">
    <property type="entry name" value="DNA/RNA polymerases"/>
    <property type="match status" value="1"/>
</dbReference>
<keyword evidence="41" id="KW-0788">Thiol protease</keyword>
<dbReference type="GO" id="GO:0075512">
    <property type="term" value="P:clathrin-dependent endocytosis of virus by host cell"/>
    <property type="evidence" value="ECO:0007669"/>
    <property type="project" value="UniProtKB-KW"/>
</dbReference>
<dbReference type="FunFam" id="3.40.50.300:FF:000557">
    <property type="entry name" value="Genome polyprotein"/>
    <property type="match status" value="1"/>
</dbReference>
<keyword evidence="30" id="KW-1110">Inhibition of host TRAFs by virus</keyword>
<dbReference type="Pfam" id="PF01001">
    <property type="entry name" value="HCV_NS4b"/>
    <property type="match status" value="1"/>
</dbReference>
<evidence type="ECO:0000256" key="81">
    <source>
        <dbReference type="ARBA" id="ARBA00046032"/>
    </source>
</evidence>
<keyword evidence="35" id="KW-0053">Apoptosis</keyword>
<dbReference type="GO" id="GO:0006508">
    <property type="term" value="P:proteolysis"/>
    <property type="evidence" value="ECO:0007669"/>
    <property type="project" value="UniProtKB-KW"/>
</dbReference>
<evidence type="ECO:0000256" key="60">
    <source>
        <dbReference type="ARBA" id="ARBA00023039"/>
    </source>
</evidence>
<evidence type="ECO:0000256" key="71">
    <source>
        <dbReference type="ARBA" id="ARBA00023190"/>
    </source>
</evidence>
<evidence type="ECO:0000256" key="20">
    <source>
        <dbReference type="ARBA" id="ARBA00022506"/>
    </source>
</evidence>
<dbReference type="SUPFAM" id="SSF52540">
    <property type="entry name" value="P-loop containing nucleoside triphosphate hydrolases"/>
    <property type="match status" value="2"/>
</dbReference>
<feature type="transmembrane region" description="Helical" evidence="93">
    <location>
        <begin position="1880"/>
        <end position="1902"/>
    </location>
</feature>
<dbReference type="InterPro" id="IPR001490">
    <property type="entry name" value="HCV_NS4b"/>
</dbReference>
<evidence type="ECO:0000256" key="33">
    <source>
        <dbReference type="ARBA" id="ARBA00022692"/>
    </source>
</evidence>
<keyword evidence="52" id="KW-1164">Virus endocytosis by host</keyword>
<keyword evidence="66" id="KW-1045">Host mitochondrion</keyword>
<dbReference type="GO" id="GO:0015267">
    <property type="term" value="F:channel activity"/>
    <property type="evidence" value="ECO:0007669"/>
    <property type="project" value="UniProtKB-KW"/>
</dbReference>
<comment type="cofactor">
    <cofactor evidence="3">
        <name>Zn(2+)</name>
        <dbReference type="ChEBI" id="CHEBI:29105"/>
    </cofactor>
</comment>
<keyword evidence="77" id="KW-0449">Lipoprotein</keyword>
<keyword evidence="44" id="KW-0862">Zinc</keyword>
<evidence type="ECO:0000256" key="25">
    <source>
        <dbReference type="ARBA" id="ARBA00022562"/>
    </source>
</evidence>
<protein>
    <recommendedName>
        <fullName evidence="14">Genome polyprotein</fullName>
    </recommendedName>
</protein>
<dbReference type="GO" id="GO:0004197">
    <property type="term" value="F:cysteine-type endopeptidase activity"/>
    <property type="evidence" value="ECO:0007669"/>
    <property type="project" value="InterPro"/>
</dbReference>
<evidence type="ECO:0000256" key="66">
    <source>
        <dbReference type="ARBA" id="ARBA00023147"/>
    </source>
</evidence>
<keyword evidence="49" id="KW-1043">Host membrane</keyword>
<evidence type="ECO:0000256" key="31">
    <source>
        <dbReference type="ARBA" id="ARBA00022670"/>
    </source>
</evidence>
<evidence type="ECO:0000256" key="34">
    <source>
        <dbReference type="ARBA" id="ARBA00022695"/>
    </source>
</evidence>
<evidence type="ECO:0000256" key="80">
    <source>
        <dbReference type="ARBA" id="ARBA00023309"/>
    </source>
</evidence>
<dbReference type="GO" id="GO:0039563">
    <property type="term" value="P:symbiont-mediated suppression of host JAK-STAT cascade via inhibition of STAT1 activity"/>
    <property type="evidence" value="ECO:0007669"/>
    <property type="project" value="UniProtKB-KW"/>
</dbReference>
<dbReference type="InterPro" id="IPR002521">
    <property type="entry name" value="HCV_Core_C"/>
</dbReference>
<keyword evidence="40" id="KW-0347">Helicase</keyword>
<dbReference type="Pfam" id="PF02907">
    <property type="entry name" value="Peptidase_S29"/>
    <property type="match status" value="1"/>
</dbReference>
<dbReference type="InterPro" id="IPR042205">
    <property type="entry name" value="HCV_NS2_C"/>
</dbReference>
<evidence type="ECO:0000256" key="49">
    <source>
        <dbReference type="ARBA" id="ARBA00022870"/>
    </source>
</evidence>
<dbReference type="Gene3D" id="2.40.10.10">
    <property type="entry name" value="Trypsin-like serine proteases"/>
    <property type="match status" value="1"/>
</dbReference>
<comment type="function">
    <text evidence="82">Cysteine protease required for the proteolytic auto-cleavage between the non-structural proteins NS2 and NS3. The N-terminus of NS3 is required for the function of NS2 protease (active region NS2-3). Promotes the initiation of viral particle assembly by mediating the interaction between structural and non-structural proteins.</text>
</comment>
<dbReference type="InterPro" id="IPR011492">
    <property type="entry name" value="Flavi_DEAD"/>
</dbReference>
<dbReference type="SUPFAM" id="SSF50494">
    <property type="entry name" value="Trypsin-like serine proteases"/>
    <property type="match status" value="1"/>
</dbReference>
<keyword evidence="37" id="KW-0547">Nucleotide-binding</keyword>
<evidence type="ECO:0000256" key="6">
    <source>
        <dbReference type="ARBA" id="ARBA00004165"/>
    </source>
</evidence>
<dbReference type="Pfam" id="PF01506">
    <property type="entry name" value="HCV_NS5a"/>
    <property type="match status" value="1"/>
</dbReference>
<evidence type="ECO:0000256" key="26">
    <source>
        <dbReference type="ARBA" id="ARBA00022570"/>
    </source>
</evidence>
<keyword evidence="16" id="KW-1113">Inhibition of host RLR pathway by virus</keyword>
<evidence type="ECO:0000256" key="58">
    <source>
        <dbReference type="ARBA" id="ARBA00023015"/>
    </source>
</evidence>
<feature type="transmembrane region" description="Helical" evidence="93">
    <location>
        <begin position="873"/>
        <end position="901"/>
    </location>
</feature>
<keyword evidence="36" id="KW-0479">Metal-binding</keyword>
<comment type="subcellular location">
    <subcellularLocation>
        <location evidence="6">Host cell membrane</location>
    </subcellularLocation>
    <subcellularLocation>
        <location evidence="9">Host cytoplasm</location>
        <location evidence="9">Host perinuclear region</location>
    </subcellularLocation>
    <subcellularLocation>
        <location evidence="5">Host endoplasmic reticulum membrane</location>
        <topology evidence="5">Multi-pass membrane protein</topology>
    </subcellularLocation>
    <subcellularLocation>
        <location evidence="7">Host endoplasmic reticulum membrane</location>
        <topology evidence="7">Peripheral membrane protein</topology>
    </subcellularLocation>
    <subcellularLocation>
        <location evidence="11">Host endoplasmic reticulum membrane</location>
        <topology evidence="11">Single-pass type I membrane protein</topology>
    </subcellularLocation>
    <subcellularLocation>
        <location evidence="87">Host endoplasmic reticulum membrane</location>
        <topology evidence="87">Single-pass type IV membrane protein</topology>
    </subcellularLocation>
    <subcellularLocation>
        <location evidence="8">Host lipid droplet</location>
    </subcellularLocation>
    <subcellularLocation>
        <location evidence="10">Host mitochondrion membrane</location>
        <topology evidence="10">Single-pass type I membrane protein</topology>
    </subcellularLocation>
    <subcellularLocation>
        <location evidence="4">Host nucleus</location>
    </subcellularLocation>
    <subcellularLocation>
        <location evidence="12">Virion membrane</location>
        <topology evidence="12">Single-pass type I membrane protein</topology>
    </subcellularLocation>
</comment>
<evidence type="ECO:0000256" key="23">
    <source>
        <dbReference type="ARBA" id="ARBA00022553"/>
    </source>
</evidence>
<keyword evidence="64 93" id="KW-0472">Membrane</keyword>
<evidence type="ECO:0000256" key="18">
    <source>
        <dbReference type="ARBA" id="ARBA00022499"/>
    </source>
</evidence>
<keyword evidence="76" id="KW-0899">Viral immunoevasion</keyword>
<dbReference type="CDD" id="cd17931">
    <property type="entry name" value="DEXHc_viral_Ns3"/>
    <property type="match status" value="1"/>
</dbReference>
<evidence type="ECO:0000256" key="89">
    <source>
        <dbReference type="ARBA" id="ARBA00063746"/>
    </source>
</evidence>
<evidence type="ECO:0000259" key="96">
    <source>
        <dbReference type="PROSITE" id="PS51194"/>
    </source>
</evidence>
<dbReference type="GO" id="GO:0044220">
    <property type="term" value="C:host cell perinuclear region of cytoplasm"/>
    <property type="evidence" value="ECO:0007669"/>
    <property type="project" value="UniProtKB-SubCell"/>
</dbReference>
<sequence length="3011" mass="326903">MSTNPKPQRKTKRNTNRRPQDVKFPGGGQIVGGVYLLPRRGPRLGVRAPRKTSERSQPRGRRQPIPKARRTEGRSWAQPGYPWPLYGNEGCGWAGWLLSPRGSRPSWGPTDPRRRSRNLGKVIDTLTCGFADLMGYIPLVGAPLGGAARALAHGVRVLEDGVNYATGNLPGCSFSIFLLALLSCLTVPASAVEVRNASGIYHVTNDCPNSSIVYETADTILHSPGCVPCVREGNTSKCWVAVAPTVATRDGKLPTTQLRRHIDLLVGSATLCSALYVGDLCGGVFLVGQMFTFTPRRHWTTQDCNCSIYPGHITGHRMAWDMMMNWSPTSALVIAQLLRIPQAIIDMIAGAHWGVLAGLAYYSMVGNWAKVVVVLLLFTGVDAETYTTGGSAARTIAGLSSLFDPGAKQNIQLVNSNGSWHINRTALNCNDSLQTGFIAGLLYYNKFNSSGCPERMASCRPLADFAQGWGPISYANGSGPEHRPYCWHYAPQQCGIVPAREVCGPVYCFTPSPVVVGTTDKSGVPTYNWGENETDVLILNNTRPPLGNWFGCTWMNSTGFTKTCGAPPCNIGGSGNNTLLCPTDCFRKHPEATYTRCGSGPWLTPRCLVDYPYRLWHYPCTLNFSIFKVRMYVGGVEHRLDAACNWTRGEKCDLEDRDRSELSPLLLSTTQWQILPCSFTTLPALSTGLIHLHQNIVDIQYLYGVGSAVASWAIKWEYVVLLFLLLADARVCACLWMMLLISQVEAALENLVVLNAASLAGVHGIVPFLVFFCVAWYLKGRWVPGVAYAFYGMWPFLLLLLALPQRAYALDTEVAASCGGVVLAGLMALTLSPHYKRYISWCLWWLQYFLTRAEAQLHVWVPPLNVRGGRDAVILLMCVVHPALVFDITKLLLAVLGPLWILQASLLRVPYFVRVQGLLRICALAREMAGGHYVQMAIIKLGALTGTYVYNHLTPLRDWAHNGLQDLAVAVEPVIFSSMETKVIVWGADTAACGDIIQGLPVSARRGREVLLGPADGMVSRGWRLLAPITAYAQQTRGLLGCIITSLTGRDKNQVEGEVQIVSTASQTFLATCVNGVCWTVYHGAGSRTLASAGGPVIQMYTNVDQDLVGWPAPQGARSLTPCTCGSSDMYLVTRHADVIPVRRRGDSRGSLLSPRPISYLKGSSGGPLLCPSGHVVGIFRAAVCTRGVAKAVDFIPVEALETTTRSPVFTDNSSPPVVPQTYQVAHLHAPTGSGKSTKVPAAYAAQGYKVLVLNPSVAATLGFGAYMSKAHGIDPNIRTGVRTITTGAPITYSTYGKFLADGGCSGGAYDIIICDECHSTDSTTILGIGTVLDQAETAGARLVVLATATPPGSVTVPHPNIEEVALPTTGEIPFYGKAIPLDYIKGGRHLIFCHSKKKCDELAAKLVGLGVNAVAYYRGLDVSVIPSTGDVVVVATDALMTGFTGDFDSVIDCNTCVTQTVDFSLDPTFTIETTTLPQDAVSRSQRRGRTGRGRHGIYRFVAPGERPSGMFDSSVLCECYDAGCAWYELTPAETTTRLRAYFNTPGLPVCQDHLEFWESVFTGLTHIDAHFLSQTKQSGENFPYLVAYQATVCARAQAPPPSWDQMWKCLIRLKPTLHGPTPLLYRLGAVQNEITLTHPITKYIMACMSADLEVVTSTWVLVGGVLAALAAYCLSTGSVVIVGRIILSGRPAIIPDRQALYQEFDEMEECANQLPYIEQGMALAEQFKQKALGLLQTASRQAEVITPAVQTNWQRLEAFWAKHMWNFISGIQYLAGLSTLPGNPAIASLMAFTAAVTSPLSTQQTLLFNILGGWVASQLAAPGAATAFVGAGLAGAVIGSVGLGKVLVDILAGYGAGVAGALVAFKIMSGETPTTEDMLNLLPAILSPGALVVGVVCAAILRRHVGPGEGAVQWMNRLIAFASRGNHVSPTHYVPESDAAARVTTILSSLTVTQLLKRLHQWVSADCTTPCAGTWLRDIWDWICEVLSDFKTWLKAKLTPSLPGIPFVSCQRGYRGVWRGDGIMNTRCPCGADIAGHVKNGSMRIVGPKTCRNMWSGTFPINANTTGPCTPSPAPNYKLALWRVAAEEYVEVRRVGDFHYITGVTSDNIKCPCQVPAPEFFTELDGVRLHRFAPPCKPLLREEVTFKVGLHDYPVGSQLPCEPEPDVAVLTSMLTDPSHITAEAAGRRLGRGSPPSLASSSASQLSAPSLKATCTTRHESPDADLIEANLLWRQEMGGNITRVESENKVVILDSFDPLVAEEDDREVSVPAEILRRSRKFPPALPIWARPDYNPPLLEVWKSPDYTPPVVHGCPLPPSPPPPVPPPRRKRTVVLTESTVSTALAELATKSFGSSSTSGITGDDTTASSEPAPSVCPPDSDAESFSSMPPLEGEPGDPDLSDGSWSTVSSDGGTEDVVCCSMSYTWTGALITPCAAEENKLPINALSNSLLRHHNMVYSTTSRSASQRQKKVTFDRLQVLDNHYQDVLKEAMAKASTVKADLLSVEEACSLTPPHSAKSKFGYGAKDVRSHSSKAVNHINSVWKDLLEDSVTPIDTTIMAKNEVFCVKPEKGGRKPARLVVFPDLGVRVCEKRALYDVVKKLPIAVMGSSYGFQYSPSQRVEFLLKAWKSKKLPMGFSYDTRCFDSTVTEADIRTEETLYQCCDLAPEARKVVKSLTERLYVGGPLTNSKGQNCGYRRCRASGVLTTSCGNTITCYLKAAAACRAAKLQDCTMLVCGDDLVVICESNGVEEDAASLRAFTEAMIRYSAPPGDPPQPEYDLELITSCSSNVSVAHDETGKRVYYLTRDPETPIARAAWETSRHTPVNSWLGNIIMFAPTLWVRMIFMTHFFSILLAQEQLEKALDCEIYGAHHSVQPLDLPEIIQRLHGISAFSLHSYSPGEINRVAACLRKLGVPPLRVWRHRARAVRAKLISQGGKAAICGKYLFNWAVKTKLKLTPLPSASRLDLSSWFTGGYSGGDIYHSVSHARPRWFFWCLLLLAAGVGIYLLPNR</sequence>
<evidence type="ECO:0000256" key="39">
    <source>
        <dbReference type="ARBA" id="ARBA00022804"/>
    </source>
</evidence>
<evidence type="ECO:0000256" key="9">
    <source>
        <dbReference type="ARBA" id="ARBA00004407"/>
    </source>
</evidence>
<dbReference type="Gene3D" id="4.10.710.10">
    <property type="entry name" value="Hepatitis C Virus Capsid Protein, Chain A"/>
    <property type="match status" value="1"/>
</dbReference>
<feature type="domain" description="Peptidase S29" evidence="98">
    <location>
        <begin position="1027"/>
        <end position="1208"/>
    </location>
</feature>
<dbReference type="Pfam" id="PF12941">
    <property type="entry name" value="HCV_NS5a_C"/>
    <property type="match status" value="1"/>
</dbReference>
<comment type="function">
    <text evidence="81">RNA-dependent RNA polymerase that performs primer-template recognition and RNA synthesis during viral replication. Initiates RNA transcription/replication at a flavin adenine dinucleotide (FAD), resulting in a 5'- FAD cap on viral RNAs. In this way, recognition of viral 5' RNA by host pattern recognition receptors can be bypassed, thereby evading activation of antiviral pathways.</text>
</comment>
<evidence type="ECO:0000256" key="24">
    <source>
        <dbReference type="ARBA" id="ARBA00022561"/>
    </source>
</evidence>
<dbReference type="PROSITE" id="PS51192">
    <property type="entry name" value="HELICASE_ATP_BIND_1"/>
    <property type="match status" value="1"/>
</dbReference>
<evidence type="ECO:0000256" key="90">
    <source>
        <dbReference type="ARBA" id="ARBA00064487"/>
    </source>
</evidence>
<evidence type="ECO:0000256" key="82">
    <source>
        <dbReference type="ARBA" id="ARBA00046133"/>
    </source>
</evidence>
<feature type="transmembrane region" description="Helical" evidence="93">
    <location>
        <begin position="1820"/>
        <end position="1841"/>
    </location>
</feature>
<evidence type="ECO:0000256" key="44">
    <source>
        <dbReference type="ARBA" id="ARBA00022833"/>
    </source>
</evidence>
<evidence type="ECO:0000256" key="53">
    <source>
        <dbReference type="ARBA" id="ARBA00022953"/>
    </source>
</evidence>
<dbReference type="GO" id="GO:0019062">
    <property type="term" value="P:virion attachment to host cell"/>
    <property type="evidence" value="ECO:0007669"/>
    <property type="project" value="UniProtKB-KW"/>
</dbReference>
<dbReference type="GO" id="GO:0055036">
    <property type="term" value="C:virion membrane"/>
    <property type="evidence" value="ECO:0007669"/>
    <property type="project" value="UniProtKB-SubCell"/>
</dbReference>
<feature type="domain" description="Helicase ATP-binding" evidence="95">
    <location>
        <begin position="1228"/>
        <end position="1369"/>
    </location>
</feature>
<evidence type="ECO:0000256" key="86">
    <source>
        <dbReference type="ARBA" id="ARBA00047984"/>
    </source>
</evidence>
<evidence type="ECO:0000256" key="48">
    <source>
        <dbReference type="ARBA" id="ARBA00022844"/>
    </source>
</evidence>
<evidence type="ECO:0000256" key="70">
    <source>
        <dbReference type="ARBA" id="ARBA00023184"/>
    </source>
</evidence>
<keyword evidence="21" id="KW-1170">Fusion of virus membrane with host endosomal membrane</keyword>
<evidence type="ECO:0000259" key="98">
    <source>
        <dbReference type="PROSITE" id="PS51822"/>
    </source>
</evidence>
<dbReference type="GO" id="GO:0019087">
    <property type="term" value="P:symbiont-mediated transformation of host cell"/>
    <property type="evidence" value="ECO:0007669"/>
    <property type="project" value="InterPro"/>
</dbReference>
<keyword evidence="55" id="KW-1097">Inhibition of host MAVS by virus</keyword>
<evidence type="ECO:0000256" key="63">
    <source>
        <dbReference type="ARBA" id="ARBA00023086"/>
    </source>
</evidence>
<keyword evidence="27" id="KW-0945">Host-virus interaction</keyword>
<evidence type="ECO:0000256" key="72">
    <source>
        <dbReference type="ARBA" id="ARBA00023200"/>
    </source>
</evidence>
<feature type="domain" description="Helicase C-terminal" evidence="96">
    <location>
        <begin position="1361"/>
        <end position="1538"/>
    </location>
</feature>
<keyword evidence="19" id="KW-1121">Modulation of host cell cycle by virus</keyword>
<dbReference type="CDD" id="cd23202">
    <property type="entry name" value="Hepacivirus_RdRp"/>
    <property type="match status" value="1"/>
</dbReference>
<feature type="transmembrane region" description="Helical" evidence="93">
    <location>
        <begin position="783"/>
        <end position="802"/>
    </location>
</feature>
<keyword evidence="18" id="KW-1017">Isopeptide bond</keyword>
<dbReference type="PROSITE" id="PS51194">
    <property type="entry name" value="HELICASE_CTER"/>
    <property type="match status" value="1"/>
</dbReference>
<evidence type="ECO:0000256" key="75">
    <source>
        <dbReference type="ARBA" id="ARBA00023274"/>
    </source>
</evidence>
<dbReference type="GO" id="GO:0005524">
    <property type="term" value="F:ATP binding"/>
    <property type="evidence" value="ECO:0007669"/>
    <property type="project" value="UniProtKB-KW"/>
</dbReference>
<keyword evidence="39" id="KW-1161">Viral attachment to host cell</keyword>
<dbReference type="FunFam" id="1.10.820.10:FF:000001">
    <property type="entry name" value="Genome polyprotein"/>
    <property type="match status" value="1"/>
</dbReference>
<dbReference type="GO" id="GO:0042025">
    <property type="term" value="C:host cell nucleus"/>
    <property type="evidence" value="ECO:0007669"/>
    <property type="project" value="UniProtKB-SubCell"/>
</dbReference>
<evidence type="ECO:0000256" key="67">
    <source>
        <dbReference type="ARBA" id="ARBA00023157"/>
    </source>
</evidence>
<evidence type="ECO:0000256" key="10">
    <source>
        <dbReference type="ARBA" id="ARBA00004458"/>
    </source>
</evidence>
<dbReference type="InterPro" id="IPR043504">
    <property type="entry name" value="Peptidase_S1_PA_chymotrypsin"/>
</dbReference>
<keyword evidence="73" id="KW-0922">Interferon antiviral system evasion</keyword>
<evidence type="ECO:0000256" key="74">
    <source>
        <dbReference type="ARBA" id="ARBA00023268"/>
    </source>
</evidence>
<dbReference type="Pfam" id="PF07652">
    <property type="entry name" value="Flavi_DEAD"/>
    <property type="match status" value="1"/>
</dbReference>
<evidence type="ECO:0000256" key="3">
    <source>
        <dbReference type="ARBA" id="ARBA00001947"/>
    </source>
</evidence>
<dbReference type="GO" id="GO:1990904">
    <property type="term" value="C:ribonucleoprotein complex"/>
    <property type="evidence" value="ECO:0007669"/>
    <property type="project" value="UniProtKB-KW"/>
</dbReference>
<dbReference type="Gene3D" id="2.20.25.210">
    <property type="entry name" value="Hepatitis C NS5A, domain 1B"/>
    <property type="match status" value="1"/>
</dbReference>
<evidence type="ECO:0000256" key="73">
    <source>
        <dbReference type="ARBA" id="ARBA00023258"/>
    </source>
</evidence>
<dbReference type="InterPro" id="IPR001650">
    <property type="entry name" value="Helicase_C-like"/>
</dbReference>
<dbReference type="GO" id="GO:0003968">
    <property type="term" value="F:RNA-directed RNA polymerase activity"/>
    <property type="evidence" value="ECO:0007669"/>
    <property type="project" value="UniProtKB-KW"/>
</dbReference>
<keyword evidence="43" id="KW-1114">Inhibition of host interferon signaling pathway by virus</keyword>
<dbReference type="GO" id="GO:0039694">
    <property type="term" value="P:viral RNA genome replication"/>
    <property type="evidence" value="ECO:0007669"/>
    <property type="project" value="InterPro"/>
</dbReference>
<dbReference type="Gene3D" id="2.40.10.120">
    <property type="match status" value="1"/>
</dbReference>
<evidence type="ECO:0000259" key="95">
    <source>
        <dbReference type="PROSITE" id="PS51192"/>
    </source>
</evidence>
<dbReference type="Gene3D" id="3.30.160.890">
    <property type="entry name" value="Hepatitis C virus envelope glycoprotein E1, chain C"/>
    <property type="match status" value="1"/>
</dbReference>
<feature type="region of interest" description="Disordered" evidence="92">
    <location>
        <begin position="2351"/>
        <end position="2409"/>
    </location>
</feature>
<keyword evidence="50" id="KW-0261">Viral envelope protein</keyword>
<evidence type="ECO:0000256" key="65">
    <source>
        <dbReference type="ARBA" id="ARBA00023139"/>
    </source>
</evidence>
<evidence type="ECO:0000256" key="52">
    <source>
        <dbReference type="ARBA" id="ARBA00022890"/>
    </source>
</evidence>
<dbReference type="Gene3D" id="2.30.30.710">
    <property type="entry name" value="Hepatitis C virus non-structural protein NS2, C-terminal domain"/>
    <property type="match status" value="1"/>
</dbReference>
<evidence type="ECO:0000256" key="54">
    <source>
        <dbReference type="ARBA" id="ARBA00022961"/>
    </source>
</evidence>
<comment type="cofactor">
    <cofactor evidence="2">
        <name>Mg(2+)</name>
        <dbReference type="ChEBI" id="CHEBI:18420"/>
    </cofactor>
</comment>
<comment type="similarity">
    <text evidence="13">Belongs to the hepacivirus polyprotein family.</text>
</comment>
<evidence type="ECO:0000256" key="83">
    <source>
        <dbReference type="ARBA" id="ARBA00046219"/>
    </source>
</evidence>
<keyword evidence="28" id="KW-1162">Viral penetration into host cytoplasm</keyword>
<feature type="compositionally biased region" description="Basic residues" evidence="92">
    <location>
        <begin position="58"/>
        <end position="68"/>
    </location>
</feature>
<evidence type="ECO:0000256" key="57">
    <source>
        <dbReference type="ARBA" id="ARBA00022990"/>
    </source>
</evidence>
<dbReference type="FunFam" id="3.40.50.300:FF:000717">
    <property type="entry name" value="Genome polyprotein"/>
    <property type="match status" value="1"/>
</dbReference>
<keyword evidence="15" id="KW-0813">Transport</keyword>
<evidence type="ECO:0000256" key="14">
    <source>
        <dbReference type="ARBA" id="ARBA00020107"/>
    </source>
</evidence>
<dbReference type="FunFam" id="3.30.160.890:FF:000001">
    <property type="entry name" value="Genome polyprotein"/>
    <property type="match status" value="1"/>
</dbReference>
<dbReference type="InterPro" id="IPR007094">
    <property type="entry name" value="RNA-dir_pol_PSvirus"/>
</dbReference>
<feature type="transmembrane region" description="Helical" evidence="93">
    <location>
        <begin position="718"/>
        <end position="740"/>
    </location>
</feature>
<evidence type="ECO:0000256" key="19">
    <source>
        <dbReference type="ARBA" id="ARBA00022504"/>
    </source>
</evidence>
<dbReference type="Pfam" id="PF01006">
    <property type="entry name" value="HCV_NS4a"/>
    <property type="match status" value="1"/>
</dbReference>
<dbReference type="GO" id="GO:0008270">
    <property type="term" value="F:zinc ion binding"/>
    <property type="evidence" value="ECO:0007669"/>
    <property type="project" value="InterPro"/>
</dbReference>
<evidence type="ECO:0000256" key="1">
    <source>
        <dbReference type="ARBA" id="ARBA00001117"/>
    </source>
</evidence>
<keyword evidence="53" id="KW-0693">Viral RNA replication</keyword>
<dbReference type="Pfam" id="PF01538">
    <property type="entry name" value="HCV_NS2"/>
    <property type="match status" value="1"/>
</dbReference>
<dbReference type="EMBL" id="MW689988">
    <property type="protein sequence ID" value="QTF98670.1"/>
    <property type="molecule type" value="Genomic_RNA"/>
</dbReference>
<keyword evidence="58" id="KW-0805">Transcription regulation</keyword>
<dbReference type="Pfam" id="PF00998">
    <property type="entry name" value="RdRP_3"/>
    <property type="match status" value="1"/>
</dbReference>
<evidence type="ECO:0000256" key="29">
    <source>
        <dbReference type="ARBA" id="ARBA00022632"/>
    </source>
</evidence>
<evidence type="ECO:0000256" key="56">
    <source>
        <dbReference type="ARBA" id="ARBA00022989"/>
    </source>
</evidence>
<dbReference type="GO" id="GO:0003724">
    <property type="term" value="F:RNA helicase activity"/>
    <property type="evidence" value="ECO:0007669"/>
    <property type="project" value="UniProtKB-EC"/>
</dbReference>
<dbReference type="Pfam" id="PF01543">
    <property type="entry name" value="HCV_capsid"/>
    <property type="match status" value="1"/>
</dbReference>
<evidence type="ECO:0000256" key="42">
    <source>
        <dbReference type="ARBA" id="ARBA00022825"/>
    </source>
</evidence>
<dbReference type="FunFam" id="2.40.10.10:FF:000029">
    <property type="entry name" value="Genome polyprotein"/>
    <property type="match status" value="1"/>
</dbReference>
<feature type="compositionally biased region" description="Basic residues" evidence="92">
    <location>
        <begin position="7"/>
        <end position="16"/>
    </location>
</feature>
<evidence type="ECO:0000256" key="50">
    <source>
        <dbReference type="ARBA" id="ARBA00022879"/>
    </source>
</evidence>
<dbReference type="InterPro" id="IPR024350">
    <property type="entry name" value="HCV_NS5a_C"/>
</dbReference>
<dbReference type="PROSITE" id="PS51822">
    <property type="entry name" value="HV_PV_NS3_PRO"/>
    <property type="match status" value="1"/>
</dbReference>
<keyword evidence="61" id="KW-1072">Activation of host autophagy by virus</keyword>
<evidence type="ECO:0000256" key="12">
    <source>
        <dbReference type="ARBA" id="ARBA00004563"/>
    </source>
</evidence>
<keyword evidence="29" id="KW-1090">Inhibition of host innate immune response by virus</keyword>
<feature type="transmembrane region" description="Helical" evidence="93">
    <location>
        <begin position="814"/>
        <end position="832"/>
    </location>
</feature>
<comment type="function">
    <text evidence="83">Induces a specific membrane alteration that serves as a scaffold for the virus replication complex. This membrane alteration gives rise to the so-called ER-derived membranous web that contains the replication complex. NS4B self-interaction contributes to its function in membranous web formation. Promotes host TRIF protein degradation in a CASP8-dependent manner thereby inhibiting host TLR3-mediated interferon signaling. Disrupts the interaction between STING and TBK1 contributing to the inhibition of interferon signaling.</text>
</comment>
<dbReference type="GO" id="GO:0044191">
    <property type="term" value="C:host cell mitochondrial membrane"/>
    <property type="evidence" value="ECO:0007669"/>
    <property type="project" value="UniProtKB-SubCell"/>
</dbReference>
<dbReference type="FunFam" id="1.20.1280.150:FF:000001">
    <property type="entry name" value="Genome polyprotein"/>
    <property type="match status" value="1"/>
</dbReference>